<dbReference type="Pfam" id="PF12833">
    <property type="entry name" value="HTH_18"/>
    <property type="match status" value="1"/>
</dbReference>
<feature type="domain" description="HTH araC/xylS-type" evidence="5">
    <location>
        <begin position="177"/>
        <end position="275"/>
    </location>
</feature>
<keyword evidence="7" id="KW-1185">Reference proteome</keyword>
<keyword evidence="1" id="KW-0805">Transcription regulation</keyword>
<dbReference type="Proteomes" id="UP001157961">
    <property type="component" value="Unassembled WGS sequence"/>
</dbReference>
<dbReference type="SMART" id="SM00342">
    <property type="entry name" value="HTH_ARAC"/>
    <property type="match status" value="1"/>
</dbReference>
<dbReference type="InterPro" id="IPR018060">
    <property type="entry name" value="HTH_AraC"/>
</dbReference>
<organism evidence="6 7">
    <name type="scientific">Shimia sagamensis</name>
    <dbReference type="NCBI Taxonomy" id="1566352"/>
    <lineage>
        <taxon>Bacteria</taxon>
        <taxon>Pseudomonadati</taxon>
        <taxon>Pseudomonadota</taxon>
        <taxon>Alphaproteobacteria</taxon>
        <taxon>Rhodobacterales</taxon>
        <taxon>Roseobacteraceae</taxon>
    </lineage>
</organism>
<keyword evidence="4" id="KW-0804">Transcription</keyword>
<dbReference type="InterPro" id="IPR003313">
    <property type="entry name" value="AraC-bd"/>
</dbReference>
<dbReference type="InterPro" id="IPR037923">
    <property type="entry name" value="HTH-like"/>
</dbReference>
<dbReference type="Pfam" id="PF02311">
    <property type="entry name" value="AraC_binding"/>
    <property type="match status" value="1"/>
</dbReference>
<evidence type="ECO:0000256" key="2">
    <source>
        <dbReference type="ARBA" id="ARBA00023125"/>
    </source>
</evidence>
<evidence type="ECO:0000256" key="1">
    <source>
        <dbReference type="ARBA" id="ARBA00023015"/>
    </source>
</evidence>
<proteinExistence type="predicted"/>
<keyword evidence="3" id="KW-0010">Activator</keyword>
<evidence type="ECO:0000256" key="3">
    <source>
        <dbReference type="ARBA" id="ARBA00023159"/>
    </source>
</evidence>
<dbReference type="SUPFAM" id="SSF46689">
    <property type="entry name" value="Homeodomain-like"/>
    <property type="match status" value="2"/>
</dbReference>
<accession>A0ABY1PHS6</accession>
<keyword evidence="2" id="KW-0238">DNA-binding</keyword>
<gene>
    <name evidence="6" type="ORF">SAMN06265373_10994</name>
</gene>
<dbReference type="EMBL" id="FXTY01000009">
    <property type="protein sequence ID" value="SMP33559.1"/>
    <property type="molecule type" value="Genomic_DNA"/>
</dbReference>
<dbReference type="InterPro" id="IPR009057">
    <property type="entry name" value="Homeodomain-like_sf"/>
</dbReference>
<dbReference type="InterPro" id="IPR020449">
    <property type="entry name" value="Tscrpt_reg_AraC-type_HTH"/>
</dbReference>
<protein>
    <submittedName>
        <fullName evidence="6">Transcriptional regulator, AraC family</fullName>
    </submittedName>
</protein>
<name>A0ABY1PHS6_9RHOB</name>
<reference evidence="6 7" key="1">
    <citation type="submission" date="2017-05" db="EMBL/GenBank/DDBJ databases">
        <authorList>
            <person name="Varghese N."/>
            <person name="Submissions S."/>
        </authorList>
    </citation>
    <scope>NUCLEOTIDE SEQUENCE [LARGE SCALE GENOMIC DNA]</scope>
    <source>
        <strain evidence="6 7">DSM 29734</strain>
    </source>
</reference>
<evidence type="ECO:0000313" key="7">
    <source>
        <dbReference type="Proteomes" id="UP001157961"/>
    </source>
</evidence>
<comment type="caution">
    <text evidence="6">The sequence shown here is derived from an EMBL/GenBank/DDBJ whole genome shotgun (WGS) entry which is preliminary data.</text>
</comment>
<dbReference type="PROSITE" id="PS01124">
    <property type="entry name" value="HTH_ARAC_FAMILY_2"/>
    <property type="match status" value="1"/>
</dbReference>
<evidence type="ECO:0000259" key="5">
    <source>
        <dbReference type="PROSITE" id="PS01124"/>
    </source>
</evidence>
<dbReference type="InterPro" id="IPR050204">
    <property type="entry name" value="AraC_XylS_family_regulators"/>
</dbReference>
<dbReference type="SUPFAM" id="SSF51215">
    <property type="entry name" value="Regulatory protein AraC"/>
    <property type="match status" value="1"/>
</dbReference>
<dbReference type="Gene3D" id="1.10.10.60">
    <property type="entry name" value="Homeodomain-like"/>
    <property type="match status" value="2"/>
</dbReference>
<sequence>MSFGAFETSTIVFNAAQENSDLWPYHVPVAGRTVARHDDGMVCQNFHEHVLILGLSGNGCVELGRERFELLPGDLAWIDTALSYAHGADAKSDWTYLWMSFAGHRVDALHAHLGFQQAPIVHGCADQKPRFDAVKEALSVNSACSPGLVSAKISDLLADLASLRSAQGHMGPSGVVMRVSHSLRSQLDRAWSVEDLAEIAGISQSQLFRRFKEETGNSPMAWLRRERMVLACYLLRTTEHPVSHVALKCGYADPFHFSRDFKRHQGCAPRHFRAEIRGEA</sequence>
<evidence type="ECO:0000256" key="4">
    <source>
        <dbReference type="ARBA" id="ARBA00023163"/>
    </source>
</evidence>
<dbReference type="PANTHER" id="PTHR46796">
    <property type="entry name" value="HTH-TYPE TRANSCRIPTIONAL ACTIVATOR RHAS-RELATED"/>
    <property type="match status" value="1"/>
</dbReference>
<dbReference type="PANTHER" id="PTHR46796:SF7">
    <property type="entry name" value="ARAC FAMILY TRANSCRIPTIONAL REGULATOR"/>
    <property type="match status" value="1"/>
</dbReference>
<evidence type="ECO:0000313" key="6">
    <source>
        <dbReference type="EMBL" id="SMP33559.1"/>
    </source>
</evidence>
<dbReference type="PRINTS" id="PR00032">
    <property type="entry name" value="HTHARAC"/>
</dbReference>